<keyword evidence="1" id="KW-0732">Signal</keyword>
<dbReference type="AlphaFoldDB" id="A0A1Y6D420"/>
<reference evidence="2 3" key="1">
    <citation type="submission" date="2016-12" db="EMBL/GenBank/DDBJ databases">
        <authorList>
            <person name="Song W.-J."/>
            <person name="Kurnit D.M."/>
        </authorList>
    </citation>
    <scope>NUCLEOTIDE SEQUENCE [LARGE SCALE GENOMIC DNA]</scope>
    <source>
        <strain evidence="2 3">175</strain>
    </source>
</reference>
<evidence type="ECO:0000313" key="3">
    <source>
        <dbReference type="Proteomes" id="UP000192923"/>
    </source>
</evidence>
<feature type="chain" id="PRO_5013368754" description="DUF3299 domain-containing protein" evidence="1">
    <location>
        <begin position="29"/>
        <end position="171"/>
    </location>
</feature>
<feature type="signal peptide" evidence="1">
    <location>
        <begin position="1"/>
        <end position="28"/>
    </location>
</feature>
<evidence type="ECO:0008006" key="4">
    <source>
        <dbReference type="Google" id="ProtNLM"/>
    </source>
</evidence>
<protein>
    <recommendedName>
        <fullName evidence="4">DUF3299 domain-containing protein</fullName>
    </recommendedName>
</protein>
<name>A0A1Y6D420_9GAMM</name>
<dbReference type="STRING" id="1760988.SAMN02949497_0374"/>
<accession>A0A1Y6D420</accession>
<evidence type="ECO:0000256" key="1">
    <source>
        <dbReference type="SAM" id="SignalP"/>
    </source>
</evidence>
<gene>
    <name evidence="2" type="ORF">SAMN02949497_0374</name>
</gene>
<dbReference type="EMBL" id="FXAM01000002">
    <property type="protein sequence ID" value="SMF97351.1"/>
    <property type="molecule type" value="Genomic_DNA"/>
</dbReference>
<keyword evidence="3" id="KW-1185">Reference proteome</keyword>
<dbReference type="PROSITE" id="PS51257">
    <property type="entry name" value="PROKAR_LIPOPROTEIN"/>
    <property type="match status" value="1"/>
</dbReference>
<sequence>MKLSKIPYPTALVPALCALSLFSGCAHRSPPPPAQASAPTAELKFQDFYKMPVGPQGLEPSGKLLALEHKRVRIAGYMVHEEEPTPGLFMLAPVAVNIPEKEDGPSDDLPGSTLFVHLPADYADKVLSFRPGLWELVGRLELGAKEETNGRVSYTRLFIDELTPPSAAARQ</sequence>
<proteinExistence type="predicted"/>
<evidence type="ECO:0000313" key="2">
    <source>
        <dbReference type="EMBL" id="SMF97351.1"/>
    </source>
</evidence>
<organism evidence="2 3">
    <name type="scientific">Methylomagnum ishizawai</name>
    <dbReference type="NCBI Taxonomy" id="1760988"/>
    <lineage>
        <taxon>Bacteria</taxon>
        <taxon>Pseudomonadati</taxon>
        <taxon>Pseudomonadota</taxon>
        <taxon>Gammaproteobacteria</taxon>
        <taxon>Methylococcales</taxon>
        <taxon>Methylococcaceae</taxon>
        <taxon>Methylomagnum</taxon>
    </lineage>
</organism>
<dbReference type="OrthoDB" id="9151260at2"/>
<dbReference type="RefSeq" id="WP_085216389.1">
    <property type="nucleotide sequence ID" value="NZ_FXAM01000002.1"/>
</dbReference>
<dbReference type="Proteomes" id="UP000192923">
    <property type="component" value="Unassembled WGS sequence"/>
</dbReference>